<comment type="caution">
    <text evidence="1">The sequence shown here is derived from an EMBL/GenBank/DDBJ whole genome shotgun (WGS) entry which is preliminary data.</text>
</comment>
<organism evidence="1 2">
    <name type="scientific">Trichomalopsis sarcophagae</name>
    <dbReference type="NCBI Taxonomy" id="543379"/>
    <lineage>
        <taxon>Eukaryota</taxon>
        <taxon>Metazoa</taxon>
        <taxon>Ecdysozoa</taxon>
        <taxon>Arthropoda</taxon>
        <taxon>Hexapoda</taxon>
        <taxon>Insecta</taxon>
        <taxon>Pterygota</taxon>
        <taxon>Neoptera</taxon>
        <taxon>Endopterygota</taxon>
        <taxon>Hymenoptera</taxon>
        <taxon>Apocrita</taxon>
        <taxon>Proctotrupomorpha</taxon>
        <taxon>Chalcidoidea</taxon>
        <taxon>Pteromalidae</taxon>
        <taxon>Pteromalinae</taxon>
        <taxon>Trichomalopsis</taxon>
    </lineage>
</organism>
<dbReference type="EMBL" id="NNAY01000616">
    <property type="protein sequence ID" value="OXU27378.1"/>
    <property type="molecule type" value="Genomic_DNA"/>
</dbReference>
<gene>
    <name evidence="1" type="ORF">TSAR_013820</name>
</gene>
<evidence type="ECO:0000313" key="2">
    <source>
        <dbReference type="Proteomes" id="UP000215335"/>
    </source>
</evidence>
<sequence length="126" mass="15071">MITELNENFVQRKHCLSISQSDRTCVHLKINKTDFVFNSIYQEQIKIDGIFYEDPKTMATLLAYYKRHYIYYDGVFGESNHETRKRRSGNHKICCNILECCQFEILQNIISKNQNLSYWHCYIEGK</sequence>
<proteinExistence type="predicted"/>
<dbReference type="Proteomes" id="UP000215335">
    <property type="component" value="Unassembled WGS sequence"/>
</dbReference>
<name>A0A232FAB3_9HYME</name>
<protein>
    <submittedName>
        <fullName evidence="1">Uncharacterized protein</fullName>
    </submittedName>
</protein>
<evidence type="ECO:0000313" key="1">
    <source>
        <dbReference type="EMBL" id="OXU27378.1"/>
    </source>
</evidence>
<accession>A0A232FAB3</accession>
<keyword evidence="2" id="KW-1185">Reference proteome</keyword>
<dbReference type="AlphaFoldDB" id="A0A232FAB3"/>
<reference evidence="1 2" key="1">
    <citation type="journal article" date="2017" name="Curr. Biol.">
        <title>The Evolution of Venom by Co-option of Single-Copy Genes.</title>
        <authorList>
            <person name="Martinson E.O."/>
            <person name="Mrinalini"/>
            <person name="Kelkar Y.D."/>
            <person name="Chang C.H."/>
            <person name="Werren J.H."/>
        </authorList>
    </citation>
    <scope>NUCLEOTIDE SEQUENCE [LARGE SCALE GENOMIC DNA]</scope>
    <source>
        <strain evidence="1 2">Alberta</strain>
        <tissue evidence="1">Whole body</tissue>
    </source>
</reference>